<dbReference type="SUPFAM" id="SSF53098">
    <property type="entry name" value="Ribonuclease H-like"/>
    <property type="match status" value="1"/>
</dbReference>
<dbReference type="GO" id="GO:0015074">
    <property type="term" value="P:DNA integration"/>
    <property type="evidence" value="ECO:0007669"/>
    <property type="project" value="InterPro"/>
</dbReference>
<dbReference type="InterPro" id="IPR012337">
    <property type="entry name" value="RNaseH-like_sf"/>
</dbReference>
<dbReference type="PANTHER" id="PTHR37984:SF5">
    <property type="entry name" value="PROTEIN NYNRIN-LIKE"/>
    <property type="match status" value="1"/>
</dbReference>
<dbReference type="PANTHER" id="PTHR37984">
    <property type="entry name" value="PROTEIN CBG26694"/>
    <property type="match status" value="1"/>
</dbReference>
<evidence type="ECO:0000313" key="3">
    <source>
        <dbReference type="Proteomes" id="UP000257109"/>
    </source>
</evidence>
<name>A0A371GY85_MUCPR</name>
<proteinExistence type="predicted"/>
<evidence type="ECO:0000313" key="2">
    <source>
        <dbReference type="EMBL" id="RDX95507.1"/>
    </source>
</evidence>
<dbReference type="InterPro" id="IPR001584">
    <property type="entry name" value="Integrase_cat-core"/>
</dbReference>
<dbReference type="Gene3D" id="3.30.420.10">
    <property type="entry name" value="Ribonuclease H-like superfamily/Ribonuclease H"/>
    <property type="match status" value="1"/>
</dbReference>
<reference evidence="2" key="1">
    <citation type="submission" date="2018-05" db="EMBL/GenBank/DDBJ databases">
        <title>Draft genome of Mucuna pruriens seed.</title>
        <authorList>
            <person name="Nnadi N.E."/>
            <person name="Vos R."/>
            <person name="Hasami M.H."/>
            <person name="Devisetty U.K."/>
            <person name="Aguiy J.C."/>
        </authorList>
    </citation>
    <scope>NUCLEOTIDE SEQUENCE [LARGE SCALE GENOMIC DNA]</scope>
    <source>
        <strain evidence="2">JCA_2017</strain>
    </source>
</reference>
<dbReference type="AlphaFoldDB" id="A0A371GY85"/>
<evidence type="ECO:0000259" key="1">
    <source>
        <dbReference type="PROSITE" id="PS50994"/>
    </source>
</evidence>
<accession>A0A371GY85</accession>
<dbReference type="EMBL" id="QJKJ01004112">
    <property type="protein sequence ID" value="RDX95507.1"/>
    <property type="molecule type" value="Genomic_DNA"/>
</dbReference>
<dbReference type="PROSITE" id="PS50994">
    <property type="entry name" value="INTEGRASE"/>
    <property type="match status" value="1"/>
</dbReference>
<organism evidence="2 3">
    <name type="scientific">Mucuna pruriens</name>
    <name type="common">Velvet bean</name>
    <name type="synonym">Dolichos pruriens</name>
    <dbReference type="NCBI Taxonomy" id="157652"/>
    <lineage>
        <taxon>Eukaryota</taxon>
        <taxon>Viridiplantae</taxon>
        <taxon>Streptophyta</taxon>
        <taxon>Embryophyta</taxon>
        <taxon>Tracheophyta</taxon>
        <taxon>Spermatophyta</taxon>
        <taxon>Magnoliopsida</taxon>
        <taxon>eudicotyledons</taxon>
        <taxon>Gunneridae</taxon>
        <taxon>Pentapetalae</taxon>
        <taxon>rosids</taxon>
        <taxon>fabids</taxon>
        <taxon>Fabales</taxon>
        <taxon>Fabaceae</taxon>
        <taxon>Papilionoideae</taxon>
        <taxon>50 kb inversion clade</taxon>
        <taxon>NPAAA clade</taxon>
        <taxon>indigoferoid/millettioid clade</taxon>
        <taxon>Phaseoleae</taxon>
        <taxon>Mucuna</taxon>
    </lineage>
</organism>
<feature type="domain" description="Integrase catalytic" evidence="1">
    <location>
        <begin position="36"/>
        <end position="151"/>
    </location>
</feature>
<protein>
    <recommendedName>
        <fullName evidence="1">Integrase catalytic domain-containing protein</fullName>
    </recommendedName>
</protein>
<dbReference type="InterPro" id="IPR036397">
    <property type="entry name" value="RNaseH_sf"/>
</dbReference>
<sequence>MREVHKGVCKTHIKDQALASKVAKDHANLLYIVPILSDVPEGNITLALSTWGVDILGPFPLVVRQVKFLKVTMDYFTKWVEVEPIATISTERIICRFDLPSVIVLDNDTQFTFQLVIEFCSQLKIKQVFTSIKHPQSNVEAESANKIIKAKGGKRQIGGGITPSALVIPHYPPIPPLNEEKIRANLDLLQEIWEVAHMKEIATKLRADRQYNAKVFPRKLKKQDLVLRKVLRNSSSNKLTLNWEDPYIIVEEVGKGAFRYYKMQDVSPGKGVKNTKDLREAVGQ</sequence>
<comment type="caution">
    <text evidence="2">The sequence shown here is derived from an EMBL/GenBank/DDBJ whole genome shotgun (WGS) entry which is preliminary data.</text>
</comment>
<dbReference type="OrthoDB" id="1739513at2759"/>
<dbReference type="Proteomes" id="UP000257109">
    <property type="component" value="Unassembled WGS sequence"/>
</dbReference>
<feature type="non-terminal residue" evidence="2">
    <location>
        <position position="1"/>
    </location>
</feature>
<keyword evidence="3" id="KW-1185">Reference proteome</keyword>
<dbReference type="InterPro" id="IPR050951">
    <property type="entry name" value="Retrovirus_Pol_polyprotein"/>
</dbReference>
<gene>
    <name evidence="2" type="ORF">CR513_21963</name>
</gene>
<dbReference type="GO" id="GO:0003676">
    <property type="term" value="F:nucleic acid binding"/>
    <property type="evidence" value="ECO:0007669"/>
    <property type="project" value="InterPro"/>
</dbReference>